<protein>
    <submittedName>
        <fullName evidence="1">Uncharacterized protein</fullName>
    </submittedName>
</protein>
<name>A0A0F8XXM8_9ZZZZ</name>
<sequence length="57" mass="6999">MSNFKRFLDGIHKIIQEQYNEHLDRNIDSFIMIVNIKRNIEIYMTQHVKETMNCEKK</sequence>
<dbReference type="EMBL" id="LAZR01069922">
    <property type="protein sequence ID" value="KKK46754.1"/>
    <property type="molecule type" value="Genomic_DNA"/>
</dbReference>
<gene>
    <name evidence="1" type="ORF">LCGC14_3162090</name>
</gene>
<accession>A0A0F8XXM8</accession>
<evidence type="ECO:0000313" key="1">
    <source>
        <dbReference type="EMBL" id="KKK46754.1"/>
    </source>
</evidence>
<proteinExistence type="predicted"/>
<organism evidence="1">
    <name type="scientific">marine sediment metagenome</name>
    <dbReference type="NCBI Taxonomy" id="412755"/>
    <lineage>
        <taxon>unclassified sequences</taxon>
        <taxon>metagenomes</taxon>
        <taxon>ecological metagenomes</taxon>
    </lineage>
</organism>
<reference evidence="1" key="1">
    <citation type="journal article" date="2015" name="Nature">
        <title>Complex archaea that bridge the gap between prokaryotes and eukaryotes.</title>
        <authorList>
            <person name="Spang A."/>
            <person name="Saw J.H."/>
            <person name="Jorgensen S.L."/>
            <person name="Zaremba-Niedzwiedzka K."/>
            <person name="Martijn J."/>
            <person name="Lind A.E."/>
            <person name="van Eijk R."/>
            <person name="Schleper C."/>
            <person name="Guy L."/>
            <person name="Ettema T.J."/>
        </authorList>
    </citation>
    <scope>NUCLEOTIDE SEQUENCE</scope>
</reference>
<comment type="caution">
    <text evidence="1">The sequence shown here is derived from an EMBL/GenBank/DDBJ whole genome shotgun (WGS) entry which is preliminary data.</text>
</comment>
<dbReference type="AlphaFoldDB" id="A0A0F8XXM8"/>